<evidence type="ECO:0000259" key="11">
    <source>
        <dbReference type="Pfam" id="PF06702"/>
    </source>
</evidence>
<dbReference type="InterPro" id="IPR027417">
    <property type="entry name" value="P-loop_NTPase"/>
</dbReference>
<keyword evidence="5" id="KW-0325">Glycoprotein</keyword>
<feature type="region of interest" description="Disordered" evidence="9">
    <location>
        <begin position="64"/>
        <end position="83"/>
    </location>
</feature>
<feature type="binding site" evidence="6">
    <location>
        <position position="179"/>
    </location>
    <ligand>
        <name>ATP</name>
        <dbReference type="ChEBI" id="CHEBI:30616"/>
    </ligand>
</feature>
<evidence type="ECO:0000256" key="7">
    <source>
        <dbReference type="PIRSR" id="PIRSR624869-3"/>
    </source>
</evidence>
<dbReference type="PANTHER" id="PTHR12450:SF25">
    <property type="entry name" value="FAM20 C-TERMINAL DOMAIN-CONTAINING PROTEIN"/>
    <property type="match status" value="1"/>
</dbReference>
<comment type="subcellular location">
    <subcellularLocation>
        <location evidence="1">Golgi apparatus</location>
    </subcellularLocation>
</comment>
<dbReference type="Gene3D" id="3.40.50.300">
    <property type="entry name" value="P-loop containing nucleotide triphosphate hydrolases"/>
    <property type="match status" value="2"/>
</dbReference>
<keyword evidence="10" id="KW-0812">Transmembrane</keyword>
<evidence type="ECO:0000313" key="13">
    <source>
        <dbReference type="EMBL" id="TKS68607.1"/>
    </source>
</evidence>
<evidence type="ECO:0000256" key="8">
    <source>
        <dbReference type="SAM" id="Coils"/>
    </source>
</evidence>
<dbReference type="GO" id="GO:0005524">
    <property type="term" value="F:ATP binding"/>
    <property type="evidence" value="ECO:0007669"/>
    <property type="project" value="UniProtKB-KW"/>
</dbReference>
<feature type="coiled-coil region" evidence="8">
    <location>
        <begin position="1122"/>
        <end position="1170"/>
    </location>
</feature>
<keyword evidence="7" id="KW-0479">Metal-binding</keyword>
<keyword evidence="6" id="KW-0067">ATP-binding</keyword>
<keyword evidence="7" id="KW-0464">Manganese</keyword>
<dbReference type="Pfam" id="PF06702">
    <property type="entry name" value="Fam20C"/>
    <property type="match status" value="1"/>
</dbReference>
<dbReference type="Proteomes" id="UP000298787">
    <property type="component" value="Chromosome 3"/>
</dbReference>
<feature type="transmembrane region" description="Helical" evidence="10">
    <location>
        <begin position="12"/>
        <end position="35"/>
    </location>
</feature>
<evidence type="ECO:0000256" key="9">
    <source>
        <dbReference type="SAM" id="MobiDB-lite"/>
    </source>
</evidence>
<dbReference type="PANTHER" id="PTHR12450">
    <property type="entry name" value="DENTIN MATRIX PROTEIN 4 PROTEIN FAM20"/>
    <property type="match status" value="1"/>
</dbReference>
<comment type="similarity">
    <text evidence="2">Belongs to the FAM20 family.</text>
</comment>
<dbReference type="InterPro" id="IPR024869">
    <property type="entry name" value="FAM20"/>
</dbReference>
<evidence type="ECO:0000256" key="6">
    <source>
        <dbReference type="PIRSR" id="PIRSR624869-2"/>
    </source>
</evidence>
<dbReference type="InterPro" id="IPR035706">
    <property type="entry name" value="AAA_9"/>
</dbReference>
<evidence type="ECO:0000256" key="2">
    <source>
        <dbReference type="ARBA" id="ARBA00006557"/>
    </source>
</evidence>
<dbReference type="GO" id="GO:0070166">
    <property type="term" value="P:enamel mineralization"/>
    <property type="evidence" value="ECO:0007669"/>
    <property type="project" value="TreeGrafter"/>
</dbReference>
<keyword evidence="10" id="KW-1133">Transmembrane helix</keyword>
<sequence length="1784" mass="202119">MMWRIRSRSRTICLSLAFITVFLYLLLALVSLPIYHQPCDTPKAPGTHILRDLAHTDYTSVGMNGLAEPPAETTHRDSSNKDANKDAKGYVRILSDVVSASQEGYKEVNWNSNSDSHPPWLRFHLGISCWQLYPHLDPNMESLIQQLATHSIVSAVQKSGGTQLKLVMSFPNYGQAMFKPMKQERDEETNYNLYYFSDFERHNAEIAAFHLDRILGYRRIPPVVGRLVDVVKEIKDVTTDHKLARTFFTSPVGNVCFYGQCSYYCSTEHAVCGRPRRLEASIAVMLPDLSLAARRTWRSPWRRSYSRSKLAKWESDPEYCSTVKKTAPYNKGTRLVDFIDLVILDFLMTHVGAGKAADDTKWTGGPRLMASALGTHIPIRTADESTAQSLTGEDESIKVTTCMDKKITTVKTGNVTKPNKVPLTATELVHIFAKKRELGEFEFYYLKEVDGDSYRPYDLRVVHSSEAGSEHYIFSANSVLHVTERGYGGVVSLEEWQREFTLWTALQEIPFFRDFRLKKAFTRDWSSHWLVVPKKHLLMVQGNRVHGHYYSFPKAQLEWQISINDVTTQAEKEQAKIMQVRGSVKMLADAQKRLEYIHSLQGTICMNFRKMTEQEMTLEKKNAKEMVSTLNHMYAHVQSLIAKLEQLSTNSQNLQEHPMDMTTLTSDVKKAKARKDLWELIAVYTTWMEEWKQQFFSETMKVSQAVMLIGPSGSGKTTCYCALAGALNHLASKAVNVDVFENDNMIERDTTQAKPQISVSTWNSVNTVVLFPNAMSYEEVFGYVCEKRGWQDGAVAKVLRDSERHGPISSPICNKKSNQMSIVKWLVMDGEPVGHPSWLDYLNHPLQSRGAISLPVIRHKLTKALTFSCCVEVYQPWSSQSLVEAAAQCLKSIAHKMEREGSVDSLSVAMAGIHQSACQYASVLLRAQPFSPQTYMELIAHFDYLCNHLHKQQQSQANRVATVLSHLDAINNTAVQCKQHLKKLQEKVSETQQHEEKLLRAVDYQRRLLEEAQKACVVEKNNLCHLEEQINHAQEQVRPVFLSGLKILSCLNPSDLEEELEFFDRYTLSLSKVQLQQLGLIVHSPLFVPESVREVSKACESLCRWVQAVYECCCMQHQLLIKQQLELLAKETRRKLQLAKQHKEDASRHLEDVELQLQLIQKELEEQLLALHTTEKAEREATAAVKQLDETCQRLEGCCTGPFGPDIRTELLSKWRELCQTGNIDINPKDPRTSLFTQSDTATSCPILGFPILMSERLQRPLGQALGMLQDSPSDRMVKKLLLWGCRSAWVQCWPLLADTQQHLDISSQSITGEKASLEKEAQLVVSADDPELLDKVDQAAEKGLRVLITHVERASPSPRFLARLALPAGCPLPGLKHHFQLTHPEFCLILSTHLPVRLLSCEIHQSILAQVHVVDLSLSLQEIQELMLTQLLQSECKSLLTKHLQLQNDKQLLQEKLVSEQDALMDYILQSNTSLLQDPDFLPCVAVHQKAMKKLQAEIQQLSEELEYHESLLAVPRQLIRLAAALYQALQQVSRLSPAYYFSLRGFITVMQEAFTENGRPLESCNIGKVPGRIIPEVTNRMVAQLLVRYRPCLIKSHVAVLKLLVSVALLQHNQLCTDAERLAFLRGLQDIEHPLSRVKCCSPHNTVSQSTSALPSWIPPHIHSELLRLEKIPAFRGLIASLSTCPMQWQEYLQVPSSSVAGAVPFRSHSHLSLLQRALLWKTMLPDCLEGLADTMAIYHLNLPGQTAENEAPHTGNPEALLRYLVKHEGPIILTLPSPKRR</sequence>
<keyword evidence="14" id="KW-1185">Reference proteome</keyword>
<dbReference type="STRING" id="240159.A0A4U5U380"/>
<dbReference type="GO" id="GO:0005794">
    <property type="term" value="C:Golgi apparatus"/>
    <property type="evidence" value="ECO:0007669"/>
    <property type="project" value="UniProtKB-SubCell"/>
</dbReference>
<keyword evidence="13" id="KW-0418">Kinase</keyword>
<dbReference type="GO" id="GO:0046872">
    <property type="term" value="F:metal ion binding"/>
    <property type="evidence" value="ECO:0007669"/>
    <property type="project" value="UniProtKB-KW"/>
</dbReference>
<protein>
    <submittedName>
        <fullName evidence="13">Extracellular serine/threonine protein kinase FAM20C</fullName>
    </submittedName>
</protein>
<evidence type="ECO:0000256" key="4">
    <source>
        <dbReference type="ARBA" id="ARBA00023157"/>
    </source>
</evidence>
<proteinExistence type="inferred from homology"/>
<feature type="compositionally biased region" description="Basic and acidic residues" evidence="9">
    <location>
        <begin position="73"/>
        <end position="83"/>
    </location>
</feature>
<comment type="cofactor">
    <cofactor evidence="7">
        <name>Mn(2+)</name>
        <dbReference type="ChEBI" id="CHEBI:29035"/>
    </cofactor>
</comment>
<feature type="binding site" evidence="6">
    <location>
        <begin position="283"/>
        <end position="286"/>
    </location>
    <ligand>
        <name>ATP</name>
        <dbReference type="ChEBI" id="CHEBI:30616"/>
    </ligand>
</feature>
<accession>A0A4U5U380</accession>
<feature type="binding site" evidence="6">
    <location>
        <position position="200"/>
    </location>
    <ligand>
        <name>ATP</name>
        <dbReference type="ChEBI" id="CHEBI:30616"/>
    </ligand>
</feature>
<feature type="domain" description="FAM20 C-terminal" evidence="11">
    <location>
        <begin position="247"/>
        <end position="350"/>
    </location>
</feature>
<dbReference type="SUPFAM" id="SSF52540">
    <property type="entry name" value="P-loop containing nucleoside triphosphate hydrolases"/>
    <property type="match status" value="1"/>
</dbReference>
<keyword evidence="6" id="KW-0547">Nucleotide-binding</keyword>
<evidence type="ECO:0000259" key="12">
    <source>
        <dbReference type="Pfam" id="PF12781"/>
    </source>
</evidence>
<dbReference type="GO" id="GO:0004674">
    <property type="term" value="F:protein serine/threonine kinase activity"/>
    <property type="evidence" value="ECO:0007669"/>
    <property type="project" value="UniProtKB-KW"/>
</dbReference>
<keyword evidence="13" id="KW-0808">Transferase</keyword>
<evidence type="ECO:0000256" key="5">
    <source>
        <dbReference type="ARBA" id="ARBA00023180"/>
    </source>
</evidence>
<evidence type="ECO:0000256" key="1">
    <source>
        <dbReference type="ARBA" id="ARBA00004555"/>
    </source>
</evidence>
<dbReference type="CDD" id="cd00267">
    <property type="entry name" value="ABC_ATPase"/>
    <property type="match status" value="1"/>
</dbReference>
<keyword evidence="8" id="KW-0175">Coiled coil</keyword>
<evidence type="ECO:0000313" key="14">
    <source>
        <dbReference type="Proteomes" id="UP000298787"/>
    </source>
</evidence>
<dbReference type="EMBL" id="CM014080">
    <property type="protein sequence ID" value="TKS68607.1"/>
    <property type="molecule type" value="Genomic_DNA"/>
</dbReference>
<feature type="coiled-coil region" evidence="8">
    <location>
        <begin position="967"/>
        <end position="1001"/>
    </location>
</feature>
<feature type="binding site" evidence="7">
    <location>
        <position position="200"/>
    </location>
    <ligand>
        <name>Mn(2+)</name>
        <dbReference type="ChEBI" id="CHEBI:29035"/>
    </ligand>
</feature>
<dbReference type="Gene3D" id="1.20.920.20">
    <property type="match status" value="2"/>
</dbReference>
<keyword evidence="10" id="KW-0472">Membrane</keyword>
<feature type="domain" description="Dynein heavy chain ATP-binding dynein motor region" evidence="12">
    <location>
        <begin position="1292"/>
        <end position="1482"/>
    </location>
</feature>
<name>A0A4U5U380_COLLU</name>
<evidence type="ECO:0000256" key="10">
    <source>
        <dbReference type="SAM" id="Phobius"/>
    </source>
</evidence>
<keyword evidence="4" id="KW-1015">Disulfide bond</keyword>
<keyword evidence="13" id="KW-0723">Serine/threonine-protein kinase</keyword>
<dbReference type="Pfam" id="PF12781">
    <property type="entry name" value="AAA_9"/>
    <property type="match status" value="1"/>
</dbReference>
<gene>
    <name evidence="13" type="ORF">D9C73_002670</name>
</gene>
<feature type="binding site" evidence="6">
    <location>
        <position position="163"/>
    </location>
    <ligand>
        <name>ATP</name>
        <dbReference type="ChEBI" id="CHEBI:30616"/>
    </ligand>
</feature>
<keyword evidence="3" id="KW-0333">Golgi apparatus</keyword>
<reference evidence="13 14" key="1">
    <citation type="submission" date="2019-01" db="EMBL/GenBank/DDBJ databases">
        <title>Genome Assembly of Collichthys lucidus.</title>
        <authorList>
            <person name="Cai M."/>
            <person name="Xiao S."/>
        </authorList>
    </citation>
    <scope>NUCLEOTIDE SEQUENCE [LARGE SCALE GENOMIC DNA]</scope>
    <source>
        <strain evidence="13">JT15FE1705JMU</strain>
        <tissue evidence="13">Muscle</tissue>
    </source>
</reference>
<feature type="coiled-coil region" evidence="8">
    <location>
        <begin position="1437"/>
        <end position="1513"/>
    </location>
</feature>
<dbReference type="InterPro" id="IPR009581">
    <property type="entry name" value="FAM20_C"/>
</dbReference>
<organism evidence="13 14">
    <name type="scientific">Collichthys lucidus</name>
    <name type="common">Big head croaker</name>
    <name type="synonym">Sciaena lucida</name>
    <dbReference type="NCBI Taxonomy" id="240159"/>
    <lineage>
        <taxon>Eukaryota</taxon>
        <taxon>Metazoa</taxon>
        <taxon>Chordata</taxon>
        <taxon>Craniata</taxon>
        <taxon>Vertebrata</taxon>
        <taxon>Euteleostomi</taxon>
        <taxon>Actinopterygii</taxon>
        <taxon>Neopterygii</taxon>
        <taxon>Teleostei</taxon>
        <taxon>Neoteleostei</taxon>
        <taxon>Acanthomorphata</taxon>
        <taxon>Eupercaria</taxon>
        <taxon>Sciaenidae</taxon>
        <taxon>Collichthys</taxon>
    </lineage>
</organism>
<evidence type="ECO:0000256" key="3">
    <source>
        <dbReference type="ARBA" id="ARBA00023034"/>
    </source>
</evidence>